<keyword evidence="2" id="KW-1185">Reference proteome</keyword>
<dbReference type="STRING" id="262898.GA0070564_103311"/>
<dbReference type="EMBL" id="FMCX01000003">
    <property type="protein sequence ID" value="SCF11514.1"/>
    <property type="molecule type" value="Genomic_DNA"/>
</dbReference>
<dbReference type="AlphaFoldDB" id="A0A1C4XSU6"/>
<evidence type="ECO:0000313" key="1">
    <source>
        <dbReference type="EMBL" id="SCF11514.1"/>
    </source>
</evidence>
<proteinExistence type="predicted"/>
<dbReference type="OrthoDB" id="9800567at2"/>
<reference evidence="2" key="1">
    <citation type="submission" date="2016-06" db="EMBL/GenBank/DDBJ databases">
        <authorList>
            <person name="Varghese N."/>
            <person name="Submissions Spin"/>
        </authorList>
    </citation>
    <scope>NUCLEOTIDE SEQUENCE [LARGE SCALE GENOMIC DNA]</scope>
    <source>
        <strain evidence="2">DSM 44830</strain>
    </source>
</reference>
<gene>
    <name evidence="1" type="ORF">GA0070564_103311</name>
</gene>
<sequence>MDAEGPTGRQLAAIVEVLGLTADAGRLAALLADAGWRPDPAMPVDRQLELRRDGVELSFAYLARDAAGRLVVGGGPWAGTPLPAGMLTAPAGRIGQLTAPVITPAAQIEFKEMYPVWMPDRPRRPKDATDLVRLRAAVAGDG</sequence>
<dbReference type="RefSeq" id="WP_091608104.1">
    <property type="nucleotide sequence ID" value="NZ_FMCX01000003.1"/>
</dbReference>
<name>A0A1C4XSU6_9ACTN</name>
<accession>A0A1C4XSU6</accession>
<evidence type="ECO:0000313" key="2">
    <source>
        <dbReference type="Proteomes" id="UP000199504"/>
    </source>
</evidence>
<dbReference type="Proteomes" id="UP000199504">
    <property type="component" value="Unassembled WGS sequence"/>
</dbReference>
<dbReference type="Gene3D" id="3.30.460.40">
    <property type="match status" value="1"/>
</dbReference>
<protein>
    <submittedName>
        <fullName evidence="1">Uncharacterized protein</fullName>
    </submittedName>
</protein>
<organism evidence="1 2">
    <name type="scientific">Micromonospora mirobrigensis</name>
    <dbReference type="NCBI Taxonomy" id="262898"/>
    <lineage>
        <taxon>Bacteria</taxon>
        <taxon>Bacillati</taxon>
        <taxon>Actinomycetota</taxon>
        <taxon>Actinomycetes</taxon>
        <taxon>Micromonosporales</taxon>
        <taxon>Micromonosporaceae</taxon>
        <taxon>Micromonospora</taxon>
    </lineage>
</organism>